<accession>A0A518GUL5</accession>
<reference evidence="1 2" key="1">
    <citation type="submission" date="2019-02" db="EMBL/GenBank/DDBJ databases">
        <title>Deep-cultivation of Planctomycetes and their phenomic and genomic characterization uncovers novel biology.</title>
        <authorList>
            <person name="Wiegand S."/>
            <person name="Jogler M."/>
            <person name="Boedeker C."/>
            <person name="Pinto D."/>
            <person name="Vollmers J."/>
            <person name="Rivas-Marin E."/>
            <person name="Kohn T."/>
            <person name="Peeters S.H."/>
            <person name="Heuer A."/>
            <person name="Rast P."/>
            <person name="Oberbeckmann S."/>
            <person name="Bunk B."/>
            <person name="Jeske O."/>
            <person name="Meyerdierks A."/>
            <person name="Storesund J.E."/>
            <person name="Kallscheuer N."/>
            <person name="Luecker S."/>
            <person name="Lage O.M."/>
            <person name="Pohl T."/>
            <person name="Merkel B.J."/>
            <person name="Hornburger P."/>
            <person name="Mueller R.-W."/>
            <person name="Bruemmer F."/>
            <person name="Labrenz M."/>
            <person name="Spormann A.M."/>
            <person name="Op den Camp H."/>
            <person name="Overmann J."/>
            <person name="Amann R."/>
            <person name="Jetten M.S.M."/>
            <person name="Mascher T."/>
            <person name="Medema M.H."/>
            <person name="Devos D.P."/>
            <person name="Kaster A.-K."/>
            <person name="Ovreas L."/>
            <person name="Rohde M."/>
            <person name="Galperin M.Y."/>
            <person name="Jogler C."/>
        </authorList>
    </citation>
    <scope>NUCLEOTIDE SEQUENCE [LARGE SCALE GENOMIC DNA]</scope>
    <source>
        <strain evidence="1 2">ElP</strain>
    </source>
</reference>
<name>A0A518GUL5_9BACT</name>
<protein>
    <submittedName>
        <fullName evidence="1">Uncharacterized protein</fullName>
    </submittedName>
</protein>
<dbReference type="AlphaFoldDB" id="A0A518GUL5"/>
<sequence>MEPLEVNGDAPRLTGLRCDAILCVEYRHAGRLVEPASTAHLCFDGGWHRLYFDFGIVFWRPEERGPQSFDAPELDSSYPVVDVAALRGLLGVRLSHYEMAPIEGGARVTLAFENGHHLTFSSVDDITSYHDA</sequence>
<evidence type="ECO:0000313" key="1">
    <source>
        <dbReference type="EMBL" id="QDV32264.1"/>
    </source>
</evidence>
<evidence type="ECO:0000313" key="2">
    <source>
        <dbReference type="Proteomes" id="UP000317835"/>
    </source>
</evidence>
<gene>
    <name evidence="1" type="ORF">ElP_00870</name>
</gene>
<dbReference type="Proteomes" id="UP000317835">
    <property type="component" value="Chromosome"/>
</dbReference>
<dbReference type="OrthoDB" id="7064209at2"/>
<keyword evidence="2" id="KW-1185">Reference proteome</keyword>
<dbReference type="RefSeq" id="WP_145266234.1">
    <property type="nucleotide sequence ID" value="NZ_CP036426.1"/>
</dbReference>
<proteinExistence type="predicted"/>
<dbReference type="EMBL" id="CP036426">
    <property type="protein sequence ID" value="QDV32264.1"/>
    <property type="molecule type" value="Genomic_DNA"/>
</dbReference>
<dbReference type="KEGG" id="tpla:ElP_00870"/>
<organism evidence="1 2">
    <name type="scientific">Tautonia plasticadhaerens</name>
    <dbReference type="NCBI Taxonomy" id="2527974"/>
    <lineage>
        <taxon>Bacteria</taxon>
        <taxon>Pseudomonadati</taxon>
        <taxon>Planctomycetota</taxon>
        <taxon>Planctomycetia</taxon>
        <taxon>Isosphaerales</taxon>
        <taxon>Isosphaeraceae</taxon>
        <taxon>Tautonia</taxon>
    </lineage>
</organism>